<protein>
    <submittedName>
        <fullName evidence="5">ATP-binding protein</fullName>
    </submittedName>
</protein>
<evidence type="ECO:0000256" key="2">
    <source>
        <dbReference type="ARBA" id="ARBA00023004"/>
    </source>
</evidence>
<dbReference type="Pfam" id="PF01656">
    <property type="entry name" value="CbiA"/>
    <property type="match status" value="1"/>
</dbReference>
<keyword evidence="5" id="KW-0547">Nucleotide-binding</keyword>
<keyword evidence="5" id="KW-0067">ATP-binding</keyword>
<dbReference type="PANTHER" id="PTHR43534">
    <property type="entry name" value="MIND SUPERFAMILY P-LOOP ATPASE CONTAINING AN INSERTED FERREDOXIN DOMAIN"/>
    <property type="match status" value="1"/>
</dbReference>
<evidence type="ECO:0000313" key="6">
    <source>
        <dbReference type="Proteomes" id="UP001078443"/>
    </source>
</evidence>
<evidence type="ECO:0000256" key="1">
    <source>
        <dbReference type="ARBA" id="ARBA00022723"/>
    </source>
</evidence>
<keyword evidence="3" id="KW-0411">Iron-sulfur</keyword>
<reference evidence="5" key="1">
    <citation type="submission" date="2022-12" db="EMBL/GenBank/DDBJ databases">
        <authorList>
            <person name="Wang J."/>
        </authorList>
    </citation>
    <scope>NUCLEOTIDE SEQUENCE</scope>
    <source>
        <strain evidence="5">HY-45-18</strain>
    </source>
</reference>
<evidence type="ECO:0000313" key="5">
    <source>
        <dbReference type="EMBL" id="MCY6484204.1"/>
    </source>
</evidence>
<evidence type="ECO:0000259" key="4">
    <source>
        <dbReference type="PROSITE" id="PS51379"/>
    </source>
</evidence>
<dbReference type="InterPro" id="IPR002586">
    <property type="entry name" value="CobQ/CobB/MinD/ParA_Nub-bd_dom"/>
</dbReference>
<comment type="caution">
    <text evidence="5">The sequence shown here is derived from an EMBL/GenBank/DDBJ whole genome shotgun (WGS) entry which is preliminary data.</text>
</comment>
<gene>
    <name evidence="5" type="ORF">OW763_07525</name>
</gene>
<dbReference type="PANTHER" id="PTHR43534:SF1">
    <property type="entry name" value="4FE-4S CLUSTER CONTAINING PARA FAMILY ATPASE PROTEIN"/>
    <property type="match status" value="1"/>
</dbReference>
<dbReference type="PROSITE" id="PS51379">
    <property type="entry name" value="4FE4S_FER_2"/>
    <property type="match status" value="2"/>
</dbReference>
<dbReference type="EMBL" id="JAPQER010000002">
    <property type="protein sequence ID" value="MCY6484204.1"/>
    <property type="molecule type" value="Genomic_DNA"/>
</dbReference>
<dbReference type="Pfam" id="PF00037">
    <property type="entry name" value="Fer4"/>
    <property type="match status" value="2"/>
</dbReference>
<organism evidence="5 6">
    <name type="scientific">Clostridium aestuarii</name>
    <dbReference type="NCBI Taxonomy" id="338193"/>
    <lineage>
        <taxon>Bacteria</taxon>
        <taxon>Bacillati</taxon>
        <taxon>Bacillota</taxon>
        <taxon>Clostridia</taxon>
        <taxon>Eubacteriales</taxon>
        <taxon>Clostridiaceae</taxon>
        <taxon>Clostridium</taxon>
    </lineage>
</organism>
<dbReference type="Gene3D" id="3.30.70.20">
    <property type="match status" value="1"/>
</dbReference>
<feature type="domain" description="4Fe-4S ferredoxin-type" evidence="4">
    <location>
        <begin position="58"/>
        <end position="82"/>
    </location>
</feature>
<dbReference type="SUPFAM" id="SSF52540">
    <property type="entry name" value="P-loop containing nucleoside triphosphate hydrolases"/>
    <property type="match status" value="1"/>
</dbReference>
<evidence type="ECO:0000256" key="3">
    <source>
        <dbReference type="ARBA" id="ARBA00023014"/>
    </source>
</evidence>
<dbReference type="InterPro" id="IPR017900">
    <property type="entry name" value="4Fe4S_Fe_S_CS"/>
</dbReference>
<sequence length="284" mass="31056">MELVVISGKGGTGKTTISVALSELAKDVIKADCDVDAPNLYLMYKGQDEHKKDFVTGKKAIMDEEACIKCGKCEEVCRFDAIKDCRINEHKCEGCGACSIICPSDAIKLVDDIGARTMITKTEKGVVSRAEMEIGADGSGKLVTEVRKKAKQYAQDDRMIISDGSPGIGCAVMASITGADAVLVVTEPTKSGLEDMKRVLSVCDFFKIKSLVCINKADINLEVAEEIKKYCCDNKYEVVGEIPYDDTVMKAINNLKSITEYKDSKANLAIIKMWNKIKDNIHKN</sequence>
<keyword evidence="2" id="KW-0408">Iron</keyword>
<name>A0ABT4CYY7_9CLOT</name>
<dbReference type="Gene3D" id="3.40.50.300">
    <property type="entry name" value="P-loop containing nucleotide triphosphate hydrolases"/>
    <property type="match status" value="1"/>
</dbReference>
<dbReference type="RefSeq" id="WP_268040475.1">
    <property type="nucleotide sequence ID" value="NZ_JAPQER010000002.1"/>
</dbReference>
<accession>A0ABT4CYY7</accession>
<dbReference type="GO" id="GO:0005524">
    <property type="term" value="F:ATP binding"/>
    <property type="evidence" value="ECO:0007669"/>
    <property type="project" value="UniProtKB-KW"/>
</dbReference>
<dbReference type="InterPro" id="IPR017896">
    <property type="entry name" value="4Fe4S_Fe-S-bd"/>
</dbReference>
<keyword evidence="1" id="KW-0479">Metal-binding</keyword>
<proteinExistence type="predicted"/>
<dbReference type="PROSITE" id="PS00198">
    <property type="entry name" value="4FE4S_FER_1"/>
    <property type="match status" value="1"/>
</dbReference>
<feature type="domain" description="4Fe-4S ferredoxin-type" evidence="4">
    <location>
        <begin position="83"/>
        <end position="112"/>
    </location>
</feature>
<keyword evidence="6" id="KW-1185">Reference proteome</keyword>
<dbReference type="InterPro" id="IPR027417">
    <property type="entry name" value="P-loop_NTPase"/>
</dbReference>
<dbReference type="CDD" id="cd03110">
    <property type="entry name" value="SIMIBI_bact_arch"/>
    <property type="match status" value="1"/>
</dbReference>
<dbReference type="Proteomes" id="UP001078443">
    <property type="component" value="Unassembled WGS sequence"/>
</dbReference>